<keyword evidence="2 4" id="KW-1133">Transmembrane helix</keyword>
<dbReference type="GO" id="GO:0005375">
    <property type="term" value="F:copper ion transmembrane transporter activity"/>
    <property type="evidence" value="ECO:0007669"/>
    <property type="project" value="UniProtKB-UniRule"/>
</dbReference>
<keyword evidence="4" id="KW-0813">Transport</keyword>
<feature type="transmembrane region" description="Helical" evidence="4">
    <location>
        <begin position="20"/>
        <end position="41"/>
    </location>
</feature>
<evidence type="ECO:0000256" key="3">
    <source>
        <dbReference type="ARBA" id="ARBA00023136"/>
    </source>
</evidence>
<evidence type="ECO:0000313" key="5">
    <source>
        <dbReference type="Proteomes" id="UP000038045"/>
    </source>
</evidence>
<dbReference type="Pfam" id="PF04145">
    <property type="entry name" value="Ctr"/>
    <property type="match status" value="1"/>
</dbReference>
<comment type="subcellular location">
    <subcellularLocation>
        <location evidence="4">Membrane</location>
        <topology evidence="4">Multi-pass membrane protein</topology>
    </subcellularLocation>
</comment>
<name>A0A0N4Z7U3_PARTI</name>
<keyword evidence="3 4" id="KW-0472">Membrane</keyword>
<keyword evidence="5" id="KW-1185">Reference proteome</keyword>
<organism evidence="5 6">
    <name type="scientific">Parastrongyloides trichosuri</name>
    <name type="common">Possum-specific nematode worm</name>
    <dbReference type="NCBI Taxonomy" id="131310"/>
    <lineage>
        <taxon>Eukaryota</taxon>
        <taxon>Metazoa</taxon>
        <taxon>Ecdysozoa</taxon>
        <taxon>Nematoda</taxon>
        <taxon>Chromadorea</taxon>
        <taxon>Rhabditida</taxon>
        <taxon>Tylenchina</taxon>
        <taxon>Panagrolaimomorpha</taxon>
        <taxon>Strongyloidoidea</taxon>
        <taxon>Strongyloididae</taxon>
        <taxon>Parastrongyloides</taxon>
    </lineage>
</organism>
<dbReference type="PANTHER" id="PTHR12483:SF115">
    <property type="entry name" value="COPPER TRANSPORT PROTEIN"/>
    <property type="match status" value="1"/>
</dbReference>
<feature type="transmembrane region" description="Helical" evidence="4">
    <location>
        <begin position="123"/>
        <end position="139"/>
    </location>
</feature>
<reference evidence="6" key="1">
    <citation type="submission" date="2017-02" db="UniProtKB">
        <authorList>
            <consortium name="WormBaseParasite"/>
        </authorList>
    </citation>
    <scope>IDENTIFICATION</scope>
</reference>
<dbReference type="Proteomes" id="UP000038045">
    <property type="component" value="Unplaced"/>
</dbReference>
<keyword evidence="1 4" id="KW-0812">Transmembrane</keyword>
<sequence length="153" mass="17723">MVLHFGSREIILFNFWKTGSFSGILGSMIIIFLICFTYEGIRKARIWMAKYELRITNNEEGQENYHQRLTPGDNERLSSSETTRMTSIFSKIPTYRIVHALLYGLQTILSFTIMLIIMTFNGWIIIATLLGLTVGYFTFNKTPLEEMPLRTCC</sequence>
<dbReference type="STRING" id="131310.A0A0N4Z7U3"/>
<keyword evidence="4" id="KW-0406">Ion transport</keyword>
<accession>A0A0N4Z7U3</accession>
<evidence type="ECO:0000256" key="2">
    <source>
        <dbReference type="ARBA" id="ARBA00022989"/>
    </source>
</evidence>
<protein>
    <recommendedName>
        <fullName evidence="4">Copper transport protein</fullName>
    </recommendedName>
</protein>
<dbReference type="InterPro" id="IPR007274">
    <property type="entry name" value="Cop_transporter"/>
</dbReference>
<dbReference type="WBParaSite" id="PTRK_0000325400.1">
    <property type="protein sequence ID" value="PTRK_0000325400.1"/>
    <property type="gene ID" value="PTRK_0000325400"/>
</dbReference>
<evidence type="ECO:0000256" key="1">
    <source>
        <dbReference type="ARBA" id="ARBA00022692"/>
    </source>
</evidence>
<evidence type="ECO:0000313" key="6">
    <source>
        <dbReference type="WBParaSite" id="PTRK_0000325400.1"/>
    </source>
</evidence>
<dbReference type="AlphaFoldDB" id="A0A0N4Z7U3"/>
<evidence type="ECO:0000256" key="4">
    <source>
        <dbReference type="RuleBase" id="RU367022"/>
    </source>
</evidence>
<dbReference type="GO" id="GO:0016020">
    <property type="term" value="C:membrane"/>
    <property type="evidence" value="ECO:0007669"/>
    <property type="project" value="UniProtKB-SubCell"/>
</dbReference>
<dbReference type="PANTHER" id="PTHR12483">
    <property type="entry name" value="SOLUTE CARRIER FAMILY 31 COPPER TRANSPORTERS"/>
    <property type="match status" value="1"/>
</dbReference>
<comment type="similarity">
    <text evidence="4">Belongs to the copper transporter (Ctr) (TC 1.A.56) family. SLC31A subfamily.</text>
</comment>
<proteinExistence type="inferred from homology"/>
<feature type="transmembrane region" description="Helical" evidence="4">
    <location>
        <begin position="97"/>
        <end position="117"/>
    </location>
</feature>
<keyword evidence="4" id="KW-0187">Copper transport</keyword>
<keyword evidence="4" id="KW-0186">Copper</keyword>